<feature type="compositionally biased region" description="Polar residues" evidence="2">
    <location>
        <begin position="21"/>
        <end position="44"/>
    </location>
</feature>
<organism evidence="3">
    <name type="scientific">Podoviridae sp. ctzeq1</name>
    <dbReference type="NCBI Taxonomy" id="2826597"/>
    <lineage>
        <taxon>Viruses</taxon>
        <taxon>Duplodnaviria</taxon>
        <taxon>Heunggongvirae</taxon>
        <taxon>Uroviricota</taxon>
        <taxon>Caudoviricetes</taxon>
    </lineage>
</organism>
<evidence type="ECO:0000256" key="1">
    <source>
        <dbReference type="SAM" id="Coils"/>
    </source>
</evidence>
<feature type="coiled-coil region" evidence="1">
    <location>
        <begin position="102"/>
        <end position="136"/>
    </location>
</feature>
<feature type="region of interest" description="Disordered" evidence="2">
    <location>
        <begin position="18"/>
        <end position="73"/>
    </location>
</feature>
<keyword evidence="1" id="KW-0175">Coiled coil</keyword>
<protein>
    <submittedName>
        <fullName evidence="3">Uncharacterized protein</fullName>
    </submittedName>
</protein>
<proteinExistence type="predicted"/>
<name>A0A8S5M0S8_9CAUD</name>
<sequence length="284" mass="31882">MENQDTVEFNADAAFEEAANQLESGGLTANNEPSVANDNVQTTPDQREENPPQESTPQQPVAQEEEPEWLKNATDEVKEHFRSMKADKERYEHMAKSQRGRVGALSKKYQQAQAALEQLKQNQSTFDGELESLRADYPEVADFLSRFVSGQNKRLEDISAPIAQMVDANVQDFEQQQLDGSISLVTQAVPDADNILRDPMFHRWVDNQPNGVRALFSSDDPQDAIYLLTEYKKATSSITEQRNKRSQQLSAMSLPTGRSAPKGSDEIDEDALFDQLAAQFAKQR</sequence>
<feature type="compositionally biased region" description="Polar residues" evidence="2">
    <location>
        <begin position="238"/>
        <end position="253"/>
    </location>
</feature>
<evidence type="ECO:0000313" key="3">
    <source>
        <dbReference type="EMBL" id="DAD75683.1"/>
    </source>
</evidence>
<feature type="region of interest" description="Disordered" evidence="2">
    <location>
        <begin position="238"/>
        <end position="268"/>
    </location>
</feature>
<dbReference type="EMBL" id="BK014787">
    <property type="protein sequence ID" value="DAD75683.1"/>
    <property type="molecule type" value="Genomic_DNA"/>
</dbReference>
<accession>A0A8S5M0S8</accession>
<reference evidence="3" key="1">
    <citation type="journal article" date="2021" name="Proc. Natl. Acad. Sci. U.S.A.">
        <title>A Catalog of Tens of Thousands of Viruses from Human Metagenomes Reveals Hidden Associations with Chronic Diseases.</title>
        <authorList>
            <person name="Tisza M.J."/>
            <person name="Buck C.B."/>
        </authorList>
    </citation>
    <scope>NUCLEOTIDE SEQUENCE</scope>
    <source>
        <strain evidence="3">Ctzeq1</strain>
    </source>
</reference>
<evidence type="ECO:0000256" key="2">
    <source>
        <dbReference type="SAM" id="MobiDB-lite"/>
    </source>
</evidence>